<protein>
    <submittedName>
        <fullName evidence="1">Uncharacterized protein</fullName>
    </submittedName>
</protein>
<sequence length="100" mass="11870">MNAEKFSRIKNQSLEIQSLIRQGVRQGVSELIDERNQLLQQWFAEMNELINLTNEQQLFLETLLRDEQLLLNELEQEQADIGKQARGRRQLNQYTRIADQ</sequence>
<gene>
    <name evidence="1" type="ORF">ACFOMG_03245</name>
</gene>
<keyword evidence="2" id="KW-1185">Reference proteome</keyword>
<name>A0ABV7VRG6_9GAMM</name>
<evidence type="ECO:0000313" key="1">
    <source>
        <dbReference type="EMBL" id="MFC3679126.1"/>
    </source>
</evidence>
<reference evidence="2" key="1">
    <citation type="journal article" date="2019" name="Int. J. Syst. Evol. Microbiol.">
        <title>The Global Catalogue of Microorganisms (GCM) 10K type strain sequencing project: providing services to taxonomists for standard genome sequencing and annotation.</title>
        <authorList>
            <consortium name="The Broad Institute Genomics Platform"/>
            <consortium name="The Broad Institute Genome Sequencing Center for Infectious Disease"/>
            <person name="Wu L."/>
            <person name="Ma J."/>
        </authorList>
    </citation>
    <scope>NUCLEOTIDE SEQUENCE [LARGE SCALE GENOMIC DNA]</scope>
    <source>
        <strain evidence="2">KCTC 42424</strain>
    </source>
</reference>
<dbReference type="EMBL" id="JBHRYB010000001">
    <property type="protein sequence ID" value="MFC3679126.1"/>
    <property type="molecule type" value="Genomic_DNA"/>
</dbReference>
<dbReference type="Proteomes" id="UP001595722">
    <property type="component" value="Unassembled WGS sequence"/>
</dbReference>
<accession>A0ABV7VRG6</accession>
<evidence type="ECO:0000313" key="2">
    <source>
        <dbReference type="Proteomes" id="UP001595722"/>
    </source>
</evidence>
<comment type="caution">
    <text evidence="1">The sequence shown here is derived from an EMBL/GenBank/DDBJ whole genome shotgun (WGS) entry which is preliminary data.</text>
</comment>
<proteinExistence type="predicted"/>
<organism evidence="1 2">
    <name type="scientific">Bacterioplanoides pacificum</name>
    <dbReference type="NCBI Taxonomy" id="1171596"/>
    <lineage>
        <taxon>Bacteria</taxon>
        <taxon>Pseudomonadati</taxon>
        <taxon>Pseudomonadota</taxon>
        <taxon>Gammaproteobacteria</taxon>
        <taxon>Oceanospirillales</taxon>
        <taxon>Oceanospirillaceae</taxon>
        <taxon>Bacterioplanoides</taxon>
    </lineage>
</organism>
<dbReference type="RefSeq" id="WP_376864773.1">
    <property type="nucleotide sequence ID" value="NZ_JBHRYB010000001.1"/>
</dbReference>